<sequence length="379" mass="42799">MRIKGAKILFLTLNTFSLTGGIEKVNRTFSKVLDDLQKTGEVEACTSMSMYDDQPDVRYISANNFKGFNGKRSRFGISALLKGITTDMIILSHINLLIFGKMIKTIHPKKRIILFAHGIEVWSGLPGWKIKFLKQHCEIWAVSNFTSQKLLDYQIPERNIKILNNCLDPYFTPSLSLEKPKNLLAKYNLQSSQPVLFTLSRISSKEQYKGYDQVINALSQVLQKYPDLIYILAGKADDDEKNRIESLIKQHRLEHNVMLTGYLADEEIPEHFNLADIFVMPSKGEGFGISFIEAATSGCAIIGGNKDGSTDALLNGELGTLVDPDHLPELENAIFDLLEKPKPANYSELQQLKCLNNFGYEKYKENVSNLLFNRHLNAS</sequence>
<dbReference type="SUPFAM" id="SSF53756">
    <property type="entry name" value="UDP-Glycosyltransferase/glycogen phosphorylase"/>
    <property type="match status" value="1"/>
</dbReference>
<evidence type="ECO:0000313" key="4">
    <source>
        <dbReference type="Proteomes" id="UP001144347"/>
    </source>
</evidence>
<keyword evidence="4" id="KW-1185">Reference proteome</keyword>
<evidence type="ECO:0000259" key="2">
    <source>
        <dbReference type="Pfam" id="PF00534"/>
    </source>
</evidence>
<gene>
    <name evidence="3" type="ORF">O0955_11835</name>
</gene>
<dbReference type="RefSeq" id="WP_269427744.1">
    <property type="nucleotide sequence ID" value="NZ_JAPWGM010000003.1"/>
</dbReference>
<dbReference type="PANTHER" id="PTHR46401:SF2">
    <property type="entry name" value="GLYCOSYLTRANSFERASE WBBK-RELATED"/>
    <property type="match status" value="1"/>
</dbReference>
<dbReference type="Gene3D" id="3.40.50.2000">
    <property type="entry name" value="Glycogen Phosphorylase B"/>
    <property type="match status" value="2"/>
</dbReference>
<reference evidence="3" key="1">
    <citation type="submission" date="2022-12" db="EMBL/GenBank/DDBJ databases">
        <title>Genome sequence of HCMS5-2.</title>
        <authorList>
            <person name="Woo H."/>
        </authorList>
    </citation>
    <scope>NUCLEOTIDE SEQUENCE</scope>
    <source>
        <strain evidence="3">HCMS5-2</strain>
    </source>
</reference>
<dbReference type="InterPro" id="IPR001296">
    <property type="entry name" value="Glyco_trans_1"/>
</dbReference>
<comment type="caution">
    <text evidence="3">The sequence shown here is derived from an EMBL/GenBank/DDBJ whole genome shotgun (WGS) entry which is preliminary data.</text>
</comment>
<dbReference type="Proteomes" id="UP001144347">
    <property type="component" value="Unassembled WGS sequence"/>
</dbReference>
<feature type="domain" description="Glycosyl transferase family 1" evidence="2">
    <location>
        <begin position="185"/>
        <end position="344"/>
    </location>
</feature>
<proteinExistence type="predicted"/>
<dbReference type="EMBL" id="JAPWGM010000003">
    <property type="protein sequence ID" value="MCZ4244692.1"/>
    <property type="molecule type" value="Genomic_DNA"/>
</dbReference>
<dbReference type="CDD" id="cd03801">
    <property type="entry name" value="GT4_PimA-like"/>
    <property type="match status" value="1"/>
</dbReference>
<accession>A0ABT4L9S9</accession>
<evidence type="ECO:0000313" key="3">
    <source>
        <dbReference type="EMBL" id="MCZ4244692.1"/>
    </source>
</evidence>
<organism evidence="3 4">
    <name type="scientific">Pedobacter punctiformis</name>
    <dbReference type="NCBI Taxonomy" id="3004097"/>
    <lineage>
        <taxon>Bacteria</taxon>
        <taxon>Pseudomonadati</taxon>
        <taxon>Bacteroidota</taxon>
        <taxon>Sphingobacteriia</taxon>
        <taxon>Sphingobacteriales</taxon>
        <taxon>Sphingobacteriaceae</taxon>
        <taxon>Pedobacter</taxon>
    </lineage>
</organism>
<evidence type="ECO:0000256" key="1">
    <source>
        <dbReference type="ARBA" id="ARBA00022679"/>
    </source>
</evidence>
<dbReference type="Pfam" id="PF00534">
    <property type="entry name" value="Glycos_transf_1"/>
    <property type="match status" value="1"/>
</dbReference>
<name>A0ABT4L9S9_9SPHI</name>
<dbReference type="PANTHER" id="PTHR46401">
    <property type="entry name" value="GLYCOSYLTRANSFERASE WBBK-RELATED"/>
    <property type="match status" value="1"/>
</dbReference>
<keyword evidence="1" id="KW-0808">Transferase</keyword>
<protein>
    <submittedName>
        <fullName evidence="3">Glycosyltransferase family 4 protein</fullName>
    </submittedName>
</protein>